<organism evidence="1 2">
    <name type="scientific">Rhodopirellula baltica (strain DSM 10527 / NCIMB 13988 / SH1)</name>
    <dbReference type="NCBI Taxonomy" id="243090"/>
    <lineage>
        <taxon>Bacteria</taxon>
        <taxon>Pseudomonadati</taxon>
        <taxon>Planctomycetota</taxon>
        <taxon>Planctomycetia</taxon>
        <taxon>Pirellulales</taxon>
        <taxon>Pirellulaceae</taxon>
        <taxon>Rhodopirellula</taxon>
    </lineage>
</organism>
<dbReference type="EnsemblBacteria" id="CAD72031">
    <property type="protein sequence ID" value="CAD72031"/>
    <property type="gene ID" value="RB1324"/>
</dbReference>
<protein>
    <submittedName>
        <fullName evidence="1">Uncharacterized protein</fullName>
    </submittedName>
</protein>
<reference evidence="1 2" key="1">
    <citation type="journal article" date="2003" name="Proc. Natl. Acad. Sci. U.S.A.">
        <title>Complete genome sequence of the marine planctomycete Pirellula sp. strain 1.</title>
        <authorList>
            <person name="Gloeckner F.O."/>
            <person name="Kube M."/>
            <person name="Bauer M."/>
            <person name="Teeling H."/>
            <person name="Lombardot T."/>
            <person name="Ludwig W."/>
            <person name="Gade D."/>
            <person name="Beck A."/>
            <person name="Borzym K."/>
            <person name="Heitmann K."/>
            <person name="Rabus R."/>
            <person name="Schlesner H."/>
            <person name="Amann R."/>
            <person name="Reinhardt R."/>
        </authorList>
    </citation>
    <scope>NUCLEOTIDE SEQUENCE [LARGE SCALE GENOMIC DNA]</scope>
    <source>
        <strain evidence="2">DSM 10527 / NCIMB 13988 / SH1</strain>
    </source>
</reference>
<proteinExistence type="predicted"/>
<dbReference type="STRING" id="243090.RB1324"/>
<dbReference type="AlphaFoldDB" id="Q7UXH5"/>
<gene>
    <name evidence="1" type="ordered locus">RB1324</name>
</gene>
<keyword evidence="2" id="KW-1185">Reference proteome</keyword>
<sequence>MSGKNASEGRYPTVAVTVANLRFGSGLVPLNGTGYAFWRGYHRWHRRYSDPRRVVAAVMNELAASSKIVSLVSFACP</sequence>
<evidence type="ECO:0000313" key="2">
    <source>
        <dbReference type="Proteomes" id="UP000001025"/>
    </source>
</evidence>
<dbReference type="InParanoid" id="Q7UXH5"/>
<evidence type="ECO:0000313" key="1">
    <source>
        <dbReference type="EMBL" id="CAD72031.1"/>
    </source>
</evidence>
<accession>Q7UXH5</accession>
<dbReference type="EMBL" id="BX294135">
    <property type="protein sequence ID" value="CAD72031.1"/>
    <property type="molecule type" value="Genomic_DNA"/>
</dbReference>
<dbReference type="KEGG" id="rba:RB1324"/>
<dbReference type="HOGENOM" id="CLU_2635668_0_0_0"/>
<name>Q7UXH5_RHOBA</name>
<dbReference type="Proteomes" id="UP000001025">
    <property type="component" value="Chromosome"/>
</dbReference>